<feature type="transmembrane region" description="Helical" evidence="7">
    <location>
        <begin position="86"/>
        <end position="109"/>
    </location>
</feature>
<feature type="compositionally biased region" description="Acidic residues" evidence="6">
    <location>
        <begin position="356"/>
        <end position="366"/>
    </location>
</feature>
<proteinExistence type="inferred from homology"/>
<dbReference type="InterPro" id="IPR049326">
    <property type="entry name" value="Rhodopsin_dom_fungi"/>
</dbReference>
<evidence type="ECO:0000256" key="5">
    <source>
        <dbReference type="ARBA" id="ARBA00038359"/>
    </source>
</evidence>
<feature type="transmembrane region" description="Helical" evidence="7">
    <location>
        <begin position="43"/>
        <end position="66"/>
    </location>
</feature>
<dbReference type="InterPro" id="IPR052337">
    <property type="entry name" value="SAT4-like"/>
</dbReference>
<evidence type="ECO:0000259" key="8">
    <source>
        <dbReference type="Pfam" id="PF20684"/>
    </source>
</evidence>
<evidence type="ECO:0000313" key="9">
    <source>
        <dbReference type="EMBL" id="KAH7127280.1"/>
    </source>
</evidence>
<dbReference type="AlphaFoldDB" id="A0A9P9IQ89"/>
<name>A0A9P9IQ89_9HYPO</name>
<dbReference type="Pfam" id="PF20684">
    <property type="entry name" value="Fung_rhodopsin"/>
    <property type="match status" value="1"/>
</dbReference>
<feature type="transmembrane region" description="Helical" evidence="7">
    <location>
        <begin position="170"/>
        <end position="192"/>
    </location>
</feature>
<feature type="transmembrane region" description="Helical" evidence="7">
    <location>
        <begin position="12"/>
        <end position="31"/>
    </location>
</feature>
<accession>A0A9P9IQ89</accession>
<comment type="caution">
    <text evidence="9">The sequence shown here is derived from an EMBL/GenBank/DDBJ whole genome shotgun (WGS) entry which is preliminary data.</text>
</comment>
<comment type="similarity">
    <text evidence="5">Belongs to the SAT4 family.</text>
</comment>
<keyword evidence="3 7" id="KW-1133">Transmembrane helix</keyword>
<evidence type="ECO:0000256" key="1">
    <source>
        <dbReference type="ARBA" id="ARBA00004141"/>
    </source>
</evidence>
<feature type="region of interest" description="Disordered" evidence="6">
    <location>
        <begin position="277"/>
        <end position="366"/>
    </location>
</feature>
<evidence type="ECO:0000256" key="3">
    <source>
        <dbReference type="ARBA" id="ARBA00022989"/>
    </source>
</evidence>
<keyword evidence="10" id="KW-1185">Reference proteome</keyword>
<gene>
    <name evidence="9" type="ORF">EDB81DRAFT_846200</name>
</gene>
<dbReference type="OrthoDB" id="3936451at2759"/>
<organism evidence="9 10">
    <name type="scientific">Dactylonectria macrodidyma</name>
    <dbReference type="NCBI Taxonomy" id="307937"/>
    <lineage>
        <taxon>Eukaryota</taxon>
        <taxon>Fungi</taxon>
        <taxon>Dikarya</taxon>
        <taxon>Ascomycota</taxon>
        <taxon>Pezizomycotina</taxon>
        <taxon>Sordariomycetes</taxon>
        <taxon>Hypocreomycetidae</taxon>
        <taxon>Hypocreales</taxon>
        <taxon>Nectriaceae</taxon>
        <taxon>Dactylonectria</taxon>
    </lineage>
</organism>
<feature type="transmembrane region" description="Helical" evidence="7">
    <location>
        <begin position="204"/>
        <end position="224"/>
    </location>
</feature>
<dbReference type="EMBL" id="JAGMUV010000019">
    <property type="protein sequence ID" value="KAH7127280.1"/>
    <property type="molecule type" value="Genomic_DNA"/>
</dbReference>
<feature type="domain" description="Rhodopsin" evidence="8">
    <location>
        <begin position="27"/>
        <end position="265"/>
    </location>
</feature>
<evidence type="ECO:0000256" key="6">
    <source>
        <dbReference type="SAM" id="MobiDB-lite"/>
    </source>
</evidence>
<dbReference type="PANTHER" id="PTHR33048">
    <property type="entry name" value="PTH11-LIKE INTEGRAL MEMBRANE PROTEIN (AFU_ORTHOLOGUE AFUA_5G11245)"/>
    <property type="match status" value="1"/>
</dbReference>
<dbReference type="GO" id="GO:0016020">
    <property type="term" value="C:membrane"/>
    <property type="evidence" value="ECO:0007669"/>
    <property type="project" value="UniProtKB-SubCell"/>
</dbReference>
<evidence type="ECO:0000313" key="10">
    <source>
        <dbReference type="Proteomes" id="UP000738349"/>
    </source>
</evidence>
<keyword evidence="4 7" id="KW-0472">Membrane</keyword>
<dbReference type="PANTHER" id="PTHR33048:SF96">
    <property type="entry name" value="INTEGRAL MEMBRANE PROTEIN"/>
    <property type="match status" value="1"/>
</dbReference>
<evidence type="ECO:0000256" key="4">
    <source>
        <dbReference type="ARBA" id="ARBA00023136"/>
    </source>
</evidence>
<reference evidence="9" key="1">
    <citation type="journal article" date="2021" name="Nat. Commun.">
        <title>Genetic determinants of endophytism in the Arabidopsis root mycobiome.</title>
        <authorList>
            <person name="Mesny F."/>
            <person name="Miyauchi S."/>
            <person name="Thiergart T."/>
            <person name="Pickel B."/>
            <person name="Atanasova L."/>
            <person name="Karlsson M."/>
            <person name="Huettel B."/>
            <person name="Barry K.W."/>
            <person name="Haridas S."/>
            <person name="Chen C."/>
            <person name="Bauer D."/>
            <person name="Andreopoulos W."/>
            <person name="Pangilinan J."/>
            <person name="LaButti K."/>
            <person name="Riley R."/>
            <person name="Lipzen A."/>
            <person name="Clum A."/>
            <person name="Drula E."/>
            <person name="Henrissat B."/>
            <person name="Kohler A."/>
            <person name="Grigoriev I.V."/>
            <person name="Martin F.M."/>
            <person name="Hacquard S."/>
        </authorList>
    </citation>
    <scope>NUCLEOTIDE SEQUENCE</scope>
    <source>
        <strain evidence="9">MPI-CAGE-AT-0147</strain>
    </source>
</reference>
<protein>
    <recommendedName>
        <fullName evidence="8">Rhodopsin domain-containing protein</fullName>
    </recommendedName>
</protein>
<feature type="transmembrane region" description="Helical" evidence="7">
    <location>
        <begin position="121"/>
        <end position="142"/>
    </location>
</feature>
<keyword evidence="2 7" id="KW-0812">Transmembrane</keyword>
<comment type="subcellular location">
    <subcellularLocation>
        <location evidence="1">Membrane</location>
        <topology evidence="1">Multi-pass membrane protein</topology>
    </subcellularLocation>
</comment>
<dbReference type="Proteomes" id="UP000738349">
    <property type="component" value="Unassembled WGS sequence"/>
</dbReference>
<evidence type="ECO:0000256" key="2">
    <source>
        <dbReference type="ARBA" id="ARBA00022692"/>
    </source>
</evidence>
<sequence length="366" mass="41439">MTVPNRGPQLAAVCWTLVTTAFLATSLRCYVRLRIVRNIGFDDWTMVGALISFIILVICTLLGVHYGTGRHYWDLGDNGIEQAMKYWWLCYLWYCITTMACKISIGSFLLRISVRRVDIWIIYSVMLVTVLTGVVFFFVTLFQCRPVSYFWEKDQHGSCLDVEVIIALTYMYSAFTVVCDFTFALLPLVLIWKLNMDRKSKIALIPIMTMACVASTAVVIRFAYVKDFRNPDFLYATVDIAIWSTTETGLAITAGSIATLRPLIRLIGHKLGLSTTGPSVLEDSDRPTGPGSRGAPQNTGGRNKHREIFSLTTFMRRDDQEEDTMGCEAGSNSDRDKSITGKRAHMWTKQQRDESNESEEELTMRD</sequence>
<evidence type="ECO:0000256" key="7">
    <source>
        <dbReference type="SAM" id="Phobius"/>
    </source>
</evidence>